<comment type="subcellular location">
    <subcellularLocation>
        <location evidence="1">Membrane</location>
        <topology evidence="1">Single-pass membrane protein</topology>
    </subcellularLocation>
</comment>
<feature type="domain" description="Ig-like" evidence="13">
    <location>
        <begin position="344"/>
        <end position="419"/>
    </location>
</feature>
<comment type="caution">
    <text evidence="11">Lacks conserved residue(s) required for the propagation of feature annotation.</text>
</comment>
<proteinExistence type="predicted"/>
<dbReference type="SMART" id="SM00409">
    <property type="entry name" value="IG"/>
    <property type="match status" value="3"/>
</dbReference>
<dbReference type="Gene3D" id="2.10.25.10">
    <property type="entry name" value="Laminin"/>
    <property type="match status" value="4"/>
</dbReference>
<evidence type="ECO:0000256" key="7">
    <source>
        <dbReference type="ARBA" id="ARBA00022989"/>
    </source>
</evidence>
<name>A0A6J8D1J7_MYTCO</name>
<feature type="domain" description="EGF-like" evidence="12">
    <location>
        <begin position="201"/>
        <end position="237"/>
    </location>
</feature>
<dbReference type="GO" id="GO:0016020">
    <property type="term" value="C:membrane"/>
    <property type="evidence" value="ECO:0007669"/>
    <property type="project" value="UniProtKB-SubCell"/>
</dbReference>
<dbReference type="SMART" id="SM00408">
    <property type="entry name" value="IGc2"/>
    <property type="match status" value="3"/>
</dbReference>
<dbReference type="InterPro" id="IPR049883">
    <property type="entry name" value="NOTCH1_EGF-like"/>
</dbReference>
<dbReference type="Pfam" id="PF00008">
    <property type="entry name" value="EGF"/>
    <property type="match status" value="3"/>
</dbReference>
<dbReference type="PANTHER" id="PTHR12916:SF4">
    <property type="entry name" value="UNINFLATABLE, ISOFORM C"/>
    <property type="match status" value="1"/>
</dbReference>
<keyword evidence="10" id="KW-0325">Glycoprotein</keyword>
<feature type="domain" description="Ig-like" evidence="13">
    <location>
        <begin position="246"/>
        <end position="323"/>
    </location>
</feature>
<dbReference type="PANTHER" id="PTHR12916">
    <property type="entry name" value="CYTOCHROME C OXIDASE POLYPEPTIDE VIC-2"/>
    <property type="match status" value="1"/>
</dbReference>
<evidence type="ECO:0000256" key="9">
    <source>
        <dbReference type="ARBA" id="ARBA00023157"/>
    </source>
</evidence>
<dbReference type="PROSITE" id="PS01187">
    <property type="entry name" value="EGF_CA"/>
    <property type="match status" value="2"/>
</dbReference>
<evidence type="ECO:0000256" key="10">
    <source>
        <dbReference type="ARBA" id="ARBA00023180"/>
    </source>
</evidence>
<feature type="disulfide bond" evidence="11">
    <location>
        <begin position="113"/>
        <end position="122"/>
    </location>
</feature>
<feature type="domain" description="EGF-like" evidence="12">
    <location>
        <begin position="87"/>
        <end position="123"/>
    </location>
</feature>
<dbReference type="SMART" id="SM00181">
    <property type="entry name" value="EGF"/>
    <property type="match status" value="4"/>
</dbReference>
<evidence type="ECO:0000313" key="15">
    <source>
        <dbReference type="Proteomes" id="UP000507470"/>
    </source>
</evidence>
<dbReference type="InterPro" id="IPR000152">
    <property type="entry name" value="EGF-type_Asp/Asn_hydroxyl_site"/>
</dbReference>
<evidence type="ECO:0000256" key="5">
    <source>
        <dbReference type="ARBA" id="ARBA00022737"/>
    </source>
</evidence>
<feature type="domain" description="EGF-like" evidence="12">
    <location>
        <begin position="163"/>
        <end position="199"/>
    </location>
</feature>
<dbReference type="PRINTS" id="PR00010">
    <property type="entry name" value="EGFBLOOD"/>
</dbReference>
<evidence type="ECO:0000256" key="8">
    <source>
        <dbReference type="ARBA" id="ARBA00023136"/>
    </source>
</evidence>
<dbReference type="SUPFAM" id="SSF48726">
    <property type="entry name" value="Immunoglobulin"/>
    <property type="match status" value="3"/>
</dbReference>
<dbReference type="SUPFAM" id="SSF57196">
    <property type="entry name" value="EGF/Laminin"/>
    <property type="match status" value="1"/>
</dbReference>
<dbReference type="FunFam" id="2.10.25.10:FF:000247">
    <property type="entry name" value="Delta/notch like EGF repeat containing"/>
    <property type="match status" value="1"/>
</dbReference>
<dbReference type="PROSITE" id="PS00022">
    <property type="entry name" value="EGF_1"/>
    <property type="match status" value="4"/>
</dbReference>
<dbReference type="GO" id="GO:0007399">
    <property type="term" value="P:nervous system development"/>
    <property type="evidence" value="ECO:0007669"/>
    <property type="project" value="UniProtKB-ARBA"/>
</dbReference>
<keyword evidence="6" id="KW-0106">Calcium</keyword>
<evidence type="ECO:0000256" key="2">
    <source>
        <dbReference type="ARBA" id="ARBA00022536"/>
    </source>
</evidence>
<sequence>MSSIKTVPNTLSNAFRLSATLTEIGSCDGPAVSPSSTFSSVDYALPQCICPVFDENNGHCLNDHSTNLCPYSCNSGYTGEHCLLAIDINECASSPCKHGGVCHDAVDSFTCSCTAGYVGSYCETDINECASSPCQNGGICHDAADTFTCTCTPGYVGSYCETDIDECKHHPCYNGGTCVNTAGSFNCSCRPGYNGELCLNDTNECISNPCLNGATCGNLLEKFVCFCRHGYTGILCESVTTKMVGPQINTQTTVILTEGTQIARIPCFAEGIPFPTIVWEGLNQQLPFNAKQVEDFLQFTHVTPEDEGFYVCRASNDAGVDLEVVQIIVKGMQLPSTHERHIMPTIKAPSSITARYFSTVNISCQISGYPKPNVTWKFNNKKISKDGSTILIPQVSNFSRGIYSCAAENDAGVSEAHIHLYLSGDKPKIVTPPLSAVIIAGKPYNMTCVATGLPYPTLTWTFSSFLHQNQSLPIHNINKSGSVITLTDPRESGILTCIATNEFGVDQDAANIIVRQCT</sequence>
<evidence type="ECO:0000256" key="4">
    <source>
        <dbReference type="ARBA" id="ARBA00022729"/>
    </source>
</evidence>
<reference evidence="14 15" key="1">
    <citation type="submission" date="2020-06" db="EMBL/GenBank/DDBJ databases">
        <authorList>
            <person name="Li R."/>
            <person name="Bekaert M."/>
        </authorList>
    </citation>
    <scope>NUCLEOTIDE SEQUENCE [LARGE SCALE GENOMIC DNA]</scope>
    <source>
        <strain evidence="15">wild</strain>
    </source>
</reference>
<keyword evidence="2 11" id="KW-0245">EGF-like domain</keyword>
<feature type="domain" description="Ig-like" evidence="13">
    <location>
        <begin position="427"/>
        <end position="513"/>
    </location>
</feature>
<evidence type="ECO:0000256" key="1">
    <source>
        <dbReference type="ARBA" id="ARBA00004167"/>
    </source>
</evidence>
<keyword evidence="4" id="KW-0732">Signal</keyword>
<dbReference type="SUPFAM" id="SSF57184">
    <property type="entry name" value="Growth factor receptor domain"/>
    <property type="match status" value="1"/>
</dbReference>
<dbReference type="InterPro" id="IPR003598">
    <property type="entry name" value="Ig_sub2"/>
</dbReference>
<dbReference type="InterPro" id="IPR009030">
    <property type="entry name" value="Growth_fac_rcpt_cys_sf"/>
</dbReference>
<dbReference type="SMART" id="SM00179">
    <property type="entry name" value="EGF_CA"/>
    <property type="match status" value="4"/>
</dbReference>
<dbReference type="FunFam" id="2.10.25.10:FF:000143">
    <property type="entry name" value="Protein crumbs 1"/>
    <property type="match status" value="1"/>
</dbReference>
<keyword evidence="7" id="KW-1133">Transmembrane helix</keyword>
<evidence type="ECO:0000259" key="13">
    <source>
        <dbReference type="PROSITE" id="PS50835"/>
    </source>
</evidence>
<dbReference type="GO" id="GO:0071944">
    <property type="term" value="C:cell periphery"/>
    <property type="evidence" value="ECO:0007669"/>
    <property type="project" value="UniProtKB-ARBA"/>
</dbReference>
<evidence type="ECO:0000256" key="3">
    <source>
        <dbReference type="ARBA" id="ARBA00022692"/>
    </source>
</evidence>
<dbReference type="Pfam" id="PF13927">
    <property type="entry name" value="Ig_3"/>
    <property type="match status" value="3"/>
</dbReference>
<dbReference type="Gene3D" id="2.60.40.10">
    <property type="entry name" value="Immunoglobulins"/>
    <property type="match status" value="3"/>
</dbReference>
<dbReference type="InterPro" id="IPR018097">
    <property type="entry name" value="EGF_Ca-bd_CS"/>
</dbReference>
<evidence type="ECO:0000256" key="6">
    <source>
        <dbReference type="ARBA" id="ARBA00022837"/>
    </source>
</evidence>
<dbReference type="InterPro" id="IPR000742">
    <property type="entry name" value="EGF"/>
</dbReference>
<evidence type="ECO:0000259" key="12">
    <source>
        <dbReference type="PROSITE" id="PS50026"/>
    </source>
</evidence>
<accession>A0A6J8D1J7</accession>
<dbReference type="InterPro" id="IPR001881">
    <property type="entry name" value="EGF-like_Ca-bd_dom"/>
</dbReference>
<feature type="disulfide bond" evidence="11">
    <location>
        <begin position="189"/>
        <end position="198"/>
    </location>
</feature>
<dbReference type="InterPro" id="IPR007110">
    <property type="entry name" value="Ig-like_dom"/>
</dbReference>
<dbReference type="Proteomes" id="UP000507470">
    <property type="component" value="Unassembled WGS sequence"/>
</dbReference>
<evidence type="ECO:0008006" key="16">
    <source>
        <dbReference type="Google" id="ProtNLM"/>
    </source>
</evidence>
<dbReference type="PROSITE" id="PS01186">
    <property type="entry name" value="EGF_2"/>
    <property type="match status" value="4"/>
</dbReference>
<gene>
    <name evidence="14" type="ORF">MCOR_35577</name>
</gene>
<feature type="domain" description="EGF-like" evidence="12">
    <location>
        <begin position="125"/>
        <end position="161"/>
    </location>
</feature>
<dbReference type="GO" id="GO:0120025">
    <property type="term" value="C:plasma membrane bounded cell projection"/>
    <property type="evidence" value="ECO:0007669"/>
    <property type="project" value="UniProtKB-ARBA"/>
</dbReference>
<dbReference type="GO" id="GO:0005509">
    <property type="term" value="F:calcium ion binding"/>
    <property type="evidence" value="ECO:0007669"/>
    <property type="project" value="InterPro"/>
</dbReference>
<dbReference type="FunFam" id="2.10.25.10:FF:000125">
    <property type="entry name" value="Neurogenic locus notch protein-like"/>
    <property type="match status" value="1"/>
</dbReference>
<keyword evidence="5" id="KW-0677">Repeat</keyword>
<protein>
    <recommendedName>
        <fullName evidence="16">HMCN</fullName>
    </recommendedName>
</protein>
<dbReference type="EMBL" id="CACVKT020006434">
    <property type="protein sequence ID" value="CAC5401497.1"/>
    <property type="molecule type" value="Genomic_DNA"/>
</dbReference>
<dbReference type="PROSITE" id="PS50835">
    <property type="entry name" value="IG_LIKE"/>
    <property type="match status" value="3"/>
</dbReference>
<keyword evidence="9 11" id="KW-1015">Disulfide bond</keyword>
<dbReference type="CDD" id="cd00054">
    <property type="entry name" value="EGF_CA"/>
    <property type="match status" value="4"/>
</dbReference>
<evidence type="ECO:0000313" key="14">
    <source>
        <dbReference type="EMBL" id="CAC5401497.1"/>
    </source>
</evidence>
<dbReference type="FunFam" id="2.10.25.10:FF:000327">
    <property type="entry name" value="neurogenic locus notch homolog protein 4"/>
    <property type="match status" value="1"/>
</dbReference>
<keyword evidence="15" id="KW-1185">Reference proteome</keyword>
<keyword evidence="8" id="KW-0472">Membrane</keyword>
<evidence type="ECO:0000256" key="11">
    <source>
        <dbReference type="PROSITE-ProRule" id="PRU00076"/>
    </source>
</evidence>
<organism evidence="14 15">
    <name type="scientific">Mytilus coruscus</name>
    <name type="common">Sea mussel</name>
    <dbReference type="NCBI Taxonomy" id="42192"/>
    <lineage>
        <taxon>Eukaryota</taxon>
        <taxon>Metazoa</taxon>
        <taxon>Spiralia</taxon>
        <taxon>Lophotrochozoa</taxon>
        <taxon>Mollusca</taxon>
        <taxon>Bivalvia</taxon>
        <taxon>Autobranchia</taxon>
        <taxon>Pteriomorphia</taxon>
        <taxon>Mytilida</taxon>
        <taxon>Mytiloidea</taxon>
        <taxon>Mytilidae</taxon>
        <taxon>Mytilinae</taxon>
        <taxon>Mytilus</taxon>
    </lineage>
</organism>
<dbReference type="AlphaFoldDB" id="A0A6J8D1J7"/>
<dbReference type="InterPro" id="IPR013783">
    <property type="entry name" value="Ig-like_fold"/>
</dbReference>
<keyword evidence="3" id="KW-0812">Transmembrane</keyword>
<dbReference type="OrthoDB" id="430340at2759"/>
<dbReference type="InterPro" id="IPR003599">
    <property type="entry name" value="Ig_sub"/>
</dbReference>
<dbReference type="InterPro" id="IPR036179">
    <property type="entry name" value="Ig-like_dom_sf"/>
</dbReference>
<feature type="disulfide bond" evidence="11">
    <location>
        <begin position="227"/>
        <end position="236"/>
    </location>
</feature>
<dbReference type="PROSITE" id="PS00010">
    <property type="entry name" value="ASX_HYDROXYL"/>
    <property type="match status" value="4"/>
</dbReference>
<dbReference type="Pfam" id="PF07645">
    <property type="entry name" value="EGF_CA"/>
    <property type="match status" value="1"/>
</dbReference>
<feature type="disulfide bond" evidence="11">
    <location>
        <begin position="151"/>
        <end position="160"/>
    </location>
</feature>
<dbReference type="PROSITE" id="PS50026">
    <property type="entry name" value="EGF_3"/>
    <property type="match status" value="4"/>
</dbReference>